<gene>
    <name evidence="4" type="ORF">SD10_23770</name>
</gene>
<dbReference type="HOGENOM" id="CLU_005854_0_1_10"/>
<reference evidence="4 5" key="1">
    <citation type="journal article" date="2014" name="Curr. Microbiol.">
        <title>Spirosoma radiotolerans sp. nov., a gamma-radiation-resistant bacterium isolated from gamma ray-irradiated soil.</title>
        <authorList>
            <person name="Lee J.J."/>
            <person name="Srinivasan S."/>
            <person name="Lim S."/>
            <person name="Joe M."/>
            <person name="Im S."/>
            <person name="Bae S.I."/>
            <person name="Park K.R."/>
            <person name="Han J.H."/>
            <person name="Park S.H."/>
            <person name="Joo B.M."/>
            <person name="Park S.J."/>
            <person name="Kim M.K."/>
        </authorList>
    </citation>
    <scope>NUCLEOTIDE SEQUENCE [LARGE SCALE GENOMIC DNA]</scope>
    <source>
        <strain evidence="4 5">DG5A</strain>
    </source>
</reference>
<proteinExistence type="inferred from homology"/>
<dbReference type="CDD" id="cd00845">
    <property type="entry name" value="MPP_UshA_N_like"/>
    <property type="match status" value="1"/>
</dbReference>
<dbReference type="InterPro" id="IPR006179">
    <property type="entry name" value="5_nucleotidase/apyrase"/>
</dbReference>
<evidence type="ECO:0000256" key="1">
    <source>
        <dbReference type="ARBA" id="ARBA00006654"/>
    </source>
</evidence>
<dbReference type="GO" id="GO:0000166">
    <property type="term" value="F:nucleotide binding"/>
    <property type="evidence" value="ECO:0007669"/>
    <property type="project" value="UniProtKB-KW"/>
</dbReference>
<dbReference type="InterPro" id="IPR029052">
    <property type="entry name" value="Metallo-depent_PP-like"/>
</dbReference>
<dbReference type="Proteomes" id="UP000033054">
    <property type="component" value="Chromosome"/>
</dbReference>
<dbReference type="OrthoDB" id="9775118at2"/>
<name>A0A0E3V987_9BACT</name>
<comment type="similarity">
    <text evidence="1 2">Belongs to the 5'-nucleotidase family.</text>
</comment>
<sequence length="315" mass="34322">MDALASNRRQFLKLLGTAAVVGSVTPDSLATAVGRSKWTSLTILHTNDVHSRLDPFPMDGSRNAGKGGVARRATLIQKIRSEQVDGRPRNVLLFDAGDIFQGTPYFNVYKGEPEILAMNRLGYDAGTIGNHDFDGGIDNMVTQFGKARFPMLIANYDFKNTVMDGMTTPYKVFEKDGIRIGVFGLGIKPEGLIPRDAYKETKYLDPIEIGNDTAAKLRSDKKCDYVVCLSHLGFKYTGEPTVSDNVLAAKTQHIDLIIGGHTHTFLDAPVAVNNLNGQPVWINQVGFAGINLGRIDLSFEKGKAVTSTGQSVEVK</sequence>
<protein>
    <submittedName>
        <fullName evidence="4">5'-nucleotidase</fullName>
    </submittedName>
</protein>
<dbReference type="PANTHER" id="PTHR11575">
    <property type="entry name" value="5'-NUCLEOTIDASE-RELATED"/>
    <property type="match status" value="1"/>
</dbReference>
<dbReference type="Pfam" id="PF00149">
    <property type="entry name" value="Metallophos"/>
    <property type="match status" value="1"/>
</dbReference>
<dbReference type="GO" id="GO:0009166">
    <property type="term" value="P:nucleotide catabolic process"/>
    <property type="evidence" value="ECO:0007669"/>
    <property type="project" value="InterPro"/>
</dbReference>
<dbReference type="STRING" id="1379870.SD10_23770"/>
<dbReference type="PATRIC" id="fig|1379870.5.peg.5141"/>
<dbReference type="PANTHER" id="PTHR11575:SF24">
    <property type="entry name" value="5'-NUCLEOTIDASE"/>
    <property type="match status" value="1"/>
</dbReference>
<evidence type="ECO:0000313" key="4">
    <source>
        <dbReference type="EMBL" id="AKD57457.1"/>
    </source>
</evidence>
<keyword evidence="5" id="KW-1185">Reference proteome</keyword>
<dbReference type="GO" id="GO:0046872">
    <property type="term" value="F:metal ion binding"/>
    <property type="evidence" value="ECO:0007669"/>
    <property type="project" value="InterPro"/>
</dbReference>
<accession>A0A0E3V987</accession>
<feature type="domain" description="Calcineurin-like phosphoesterase" evidence="3">
    <location>
        <begin position="41"/>
        <end position="264"/>
    </location>
</feature>
<dbReference type="KEGG" id="srd:SD10_23770"/>
<evidence type="ECO:0000256" key="2">
    <source>
        <dbReference type="RuleBase" id="RU362119"/>
    </source>
</evidence>
<evidence type="ECO:0000313" key="5">
    <source>
        <dbReference type="Proteomes" id="UP000033054"/>
    </source>
</evidence>
<evidence type="ECO:0000259" key="3">
    <source>
        <dbReference type="Pfam" id="PF00149"/>
    </source>
</evidence>
<dbReference type="PROSITE" id="PS51318">
    <property type="entry name" value="TAT"/>
    <property type="match status" value="1"/>
</dbReference>
<dbReference type="GO" id="GO:0016788">
    <property type="term" value="F:hydrolase activity, acting on ester bonds"/>
    <property type="evidence" value="ECO:0007669"/>
    <property type="project" value="InterPro"/>
</dbReference>
<dbReference type="PROSITE" id="PS00785">
    <property type="entry name" value="5_NUCLEOTIDASE_1"/>
    <property type="match status" value="1"/>
</dbReference>
<dbReference type="SUPFAM" id="SSF56300">
    <property type="entry name" value="Metallo-dependent phosphatases"/>
    <property type="match status" value="1"/>
</dbReference>
<dbReference type="AlphaFoldDB" id="A0A0E3V987"/>
<dbReference type="RefSeq" id="WP_046577315.1">
    <property type="nucleotide sequence ID" value="NZ_CP010429.1"/>
</dbReference>
<keyword evidence="2" id="KW-0547">Nucleotide-binding</keyword>
<keyword evidence="2" id="KW-0378">Hydrolase</keyword>
<dbReference type="InterPro" id="IPR006146">
    <property type="entry name" value="5'-Nucleotdase_CS"/>
</dbReference>
<dbReference type="InterPro" id="IPR004843">
    <property type="entry name" value="Calcineurin-like_PHP"/>
</dbReference>
<dbReference type="Gene3D" id="3.60.21.10">
    <property type="match status" value="1"/>
</dbReference>
<dbReference type="PRINTS" id="PR01607">
    <property type="entry name" value="APYRASEFAMLY"/>
</dbReference>
<dbReference type="EMBL" id="CP010429">
    <property type="protein sequence ID" value="AKD57457.1"/>
    <property type="molecule type" value="Genomic_DNA"/>
</dbReference>
<organism evidence="4 5">
    <name type="scientific">Spirosoma radiotolerans</name>
    <dbReference type="NCBI Taxonomy" id="1379870"/>
    <lineage>
        <taxon>Bacteria</taxon>
        <taxon>Pseudomonadati</taxon>
        <taxon>Bacteroidota</taxon>
        <taxon>Cytophagia</taxon>
        <taxon>Cytophagales</taxon>
        <taxon>Cytophagaceae</taxon>
        <taxon>Spirosoma</taxon>
    </lineage>
</organism>
<dbReference type="InterPro" id="IPR006311">
    <property type="entry name" value="TAT_signal"/>
</dbReference>